<dbReference type="GO" id="GO:0051213">
    <property type="term" value="F:dioxygenase activity"/>
    <property type="evidence" value="ECO:0007669"/>
    <property type="project" value="UniProtKB-KW"/>
</dbReference>
<evidence type="ECO:0000256" key="4">
    <source>
        <dbReference type="ARBA" id="ARBA00022797"/>
    </source>
</evidence>
<dbReference type="SUPFAM" id="SSF54593">
    <property type="entry name" value="Glyoxalase/Bleomycin resistance protein/Dihydroxybiphenyl dioxygenase"/>
    <property type="match status" value="2"/>
</dbReference>
<dbReference type="PANTHER" id="PTHR21366:SF14">
    <property type="entry name" value="GLYOXALASE DOMAIN-CONTAINING PROTEIN 5"/>
    <property type="match status" value="1"/>
</dbReference>
<feature type="domain" description="VOC" evidence="9">
    <location>
        <begin position="147"/>
        <end position="273"/>
    </location>
</feature>
<dbReference type="PROSITE" id="PS51819">
    <property type="entry name" value="VOC"/>
    <property type="match status" value="2"/>
</dbReference>
<dbReference type="RefSeq" id="WP_015457697.1">
    <property type="nucleotide sequence ID" value="NZ_MIPT01000001.1"/>
</dbReference>
<accession>A0A1S1HI79</accession>
<dbReference type="InterPro" id="IPR050383">
    <property type="entry name" value="GlyoxalaseI/FosfomycinResist"/>
</dbReference>
<dbReference type="InterPro" id="IPR037523">
    <property type="entry name" value="VOC_core"/>
</dbReference>
<dbReference type="InterPro" id="IPR029068">
    <property type="entry name" value="Glyas_Bleomycin-R_OHBP_Dase"/>
</dbReference>
<evidence type="ECO:0000256" key="7">
    <source>
        <dbReference type="ARBA" id="ARBA00023004"/>
    </source>
</evidence>
<evidence type="ECO:0000256" key="1">
    <source>
        <dbReference type="ARBA" id="ARBA00001954"/>
    </source>
</evidence>
<name>A0A1S1HI79_9SPHN</name>
<evidence type="ECO:0000256" key="6">
    <source>
        <dbReference type="ARBA" id="ARBA00023002"/>
    </source>
</evidence>
<gene>
    <name evidence="10" type="primary">hsaC</name>
    <name evidence="10" type="ORF">BHE75_03176</name>
</gene>
<evidence type="ECO:0000256" key="8">
    <source>
        <dbReference type="RuleBase" id="RU000683"/>
    </source>
</evidence>
<comment type="similarity">
    <text evidence="2 8">Belongs to the extradiol ring-cleavage dioxygenase family.</text>
</comment>
<dbReference type="GO" id="GO:0008198">
    <property type="term" value="F:ferrous iron binding"/>
    <property type="evidence" value="ECO:0007669"/>
    <property type="project" value="InterPro"/>
</dbReference>
<sequence length="301" mass="32604">MSVHSLAYLVIGARDLAAWTSYAESVVGLMRGDSGQENVLHYRMDHRSFRFRIEAGEADKLIATGLECASRADWDKSLSSLKNAGVAVEVASAAEAKARGFHDLFRCVDPAGNPLEIGWGHIVSGTPFISPQAVDGFITLDGDNDMGFGHAVLPAPNIDETRAFYVDLLGFANSDEMRVYLQGGPDDPGIGMHFLHAGSPRHHVIGLAQFPNPSGLVHTMVEVATLDEVGIALDRALAAGTHISSTLGKHTNDKMVSFYMRTPGGFDIEYGCGGIRPDWSNFTPTFTIKEDLWGHVWDFGQ</sequence>
<keyword evidence="3" id="KW-0479">Metal-binding</keyword>
<dbReference type="CDD" id="cd07237">
    <property type="entry name" value="BphC1-RGP6_C_like"/>
    <property type="match status" value="1"/>
</dbReference>
<organism evidence="10 11">
    <name type="scientific">Edaphosphingomonas haloaromaticamans</name>
    <dbReference type="NCBI Taxonomy" id="653954"/>
    <lineage>
        <taxon>Bacteria</taxon>
        <taxon>Pseudomonadati</taxon>
        <taxon>Pseudomonadota</taxon>
        <taxon>Alphaproteobacteria</taxon>
        <taxon>Sphingomonadales</taxon>
        <taxon>Rhizorhabdaceae</taxon>
        <taxon>Edaphosphingomonas</taxon>
    </lineage>
</organism>
<dbReference type="AlphaFoldDB" id="A0A1S1HI79"/>
<dbReference type="Gene3D" id="3.10.180.10">
    <property type="entry name" value="2,3-Dihydroxybiphenyl 1,2-Dioxygenase, domain 1"/>
    <property type="match status" value="2"/>
</dbReference>
<evidence type="ECO:0000313" key="10">
    <source>
        <dbReference type="EMBL" id="OHT21171.1"/>
    </source>
</evidence>
<dbReference type="EMBL" id="MIPT01000001">
    <property type="protein sequence ID" value="OHT21171.1"/>
    <property type="molecule type" value="Genomic_DNA"/>
</dbReference>
<dbReference type="PROSITE" id="PS00082">
    <property type="entry name" value="EXTRADIOL_DIOXYGENAS"/>
    <property type="match status" value="1"/>
</dbReference>
<keyword evidence="7 8" id="KW-0408">Iron</keyword>
<keyword evidence="5 8" id="KW-0223">Dioxygenase</keyword>
<dbReference type="InterPro" id="IPR004360">
    <property type="entry name" value="Glyas_Fos-R_dOase_dom"/>
</dbReference>
<dbReference type="InterPro" id="IPR000486">
    <property type="entry name" value="Xdiol_ring_cleave_dOase_1/2"/>
</dbReference>
<reference evidence="10 11" key="1">
    <citation type="submission" date="2016-09" db="EMBL/GenBank/DDBJ databases">
        <title>Metabolic pathway, cell adaptation mechanisms and a novel monoxygenase revealed through proteogenomic-transcription analysis of a Sphingomonas haloaromaticamans strain degrading the fungicide ortho-phenylphenol.</title>
        <authorList>
            <person name="Perruchon C."/>
            <person name="Papadopoulou E.S."/>
            <person name="Rousidou C."/>
            <person name="Vasileiadis S."/>
            <person name="Tanou G."/>
            <person name="Amoutzias G."/>
            <person name="Molassiotis A."/>
            <person name="Karpouzas D.G."/>
        </authorList>
    </citation>
    <scope>NUCLEOTIDE SEQUENCE [LARGE SCALE GENOMIC DNA]</scope>
    <source>
        <strain evidence="10 11">P3</strain>
    </source>
</reference>
<dbReference type="Pfam" id="PF22632">
    <property type="entry name" value="BphC_D1"/>
    <property type="match status" value="1"/>
</dbReference>
<dbReference type="OrthoDB" id="9803142at2"/>
<dbReference type="Pfam" id="PF00903">
    <property type="entry name" value="Glyoxalase"/>
    <property type="match status" value="1"/>
</dbReference>
<dbReference type="PANTHER" id="PTHR21366">
    <property type="entry name" value="GLYOXALASE FAMILY PROTEIN"/>
    <property type="match status" value="1"/>
</dbReference>
<evidence type="ECO:0000256" key="2">
    <source>
        <dbReference type="ARBA" id="ARBA00008784"/>
    </source>
</evidence>
<evidence type="ECO:0000256" key="3">
    <source>
        <dbReference type="ARBA" id="ARBA00022723"/>
    </source>
</evidence>
<keyword evidence="4 8" id="KW-0058">Aromatic hydrocarbons catabolism</keyword>
<protein>
    <submittedName>
        <fullName evidence="10">Iron-dependent extradiol dioxygenase</fullName>
        <ecNumber evidence="10">1.13.11.-</ecNumber>
    </submittedName>
</protein>
<comment type="cofactor">
    <cofactor evidence="1 8">
        <name>Fe(2+)</name>
        <dbReference type="ChEBI" id="CHEBI:29033"/>
    </cofactor>
</comment>
<keyword evidence="11" id="KW-1185">Reference proteome</keyword>
<feature type="domain" description="VOC" evidence="9">
    <location>
        <begin position="5"/>
        <end position="120"/>
    </location>
</feature>
<evidence type="ECO:0000256" key="5">
    <source>
        <dbReference type="ARBA" id="ARBA00022964"/>
    </source>
</evidence>
<dbReference type="Proteomes" id="UP000179467">
    <property type="component" value="Unassembled WGS sequence"/>
</dbReference>
<proteinExistence type="inferred from homology"/>
<keyword evidence="6 8" id="KW-0560">Oxidoreductase</keyword>
<evidence type="ECO:0000313" key="11">
    <source>
        <dbReference type="Proteomes" id="UP000179467"/>
    </source>
</evidence>
<comment type="caution">
    <text evidence="10">The sequence shown here is derived from an EMBL/GenBank/DDBJ whole genome shotgun (WGS) entry which is preliminary data.</text>
</comment>
<dbReference type="EC" id="1.13.11.-" evidence="10"/>
<evidence type="ECO:0000259" key="9">
    <source>
        <dbReference type="PROSITE" id="PS51819"/>
    </source>
</evidence>